<reference evidence="2" key="1">
    <citation type="submission" date="2024-01" db="EMBL/GenBank/DDBJ databases">
        <title>Sequencing the genomes of a sandfly, Sergentomyia squamirostris, and its two endosymbionts.</title>
        <authorList>
            <person name="Itokawa K."/>
            <person name="Sanjoba C."/>
        </authorList>
    </citation>
    <scope>NUCLEOTIDE SEQUENCE</scope>
    <source>
        <strain evidence="2">RiSSQ</strain>
    </source>
</reference>
<name>A0AAT9G8K0_9RICK</name>
<feature type="transmembrane region" description="Helical" evidence="1">
    <location>
        <begin position="12"/>
        <end position="30"/>
    </location>
</feature>
<keyword evidence="1" id="KW-1133">Transmembrane helix</keyword>
<sequence length="152" mass="17580">MKQIYKFYSQKVKVALRILLKTILCGIIAIRLIYKLFLGSVSGIIQVCSIILNKFNKFFSFPQVVFCRNTIIKLLSGYLTLYAVAFGRYQFSVLALDNKVTRLVTLSEGKNPKFAFERIPSLQKETVPVEPILFQPLSVWESFDPKYNQVKW</sequence>
<evidence type="ECO:0000313" key="2">
    <source>
        <dbReference type="EMBL" id="BFD46094.1"/>
    </source>
</evidence>
<keyword evidence="1" id="KW-0812">Transmembrane</keyword>
<dbReference type="EMBL" id="AP029170">
    <property type="protein sequence ID" value="BFD46094.1"/>
    <property type="molecule type" value="Genomic_DNA"/>
</dbReference>
<gene>
    <name evidence="2" type="ORF">DMENIID0002_07400</name>
</gene>
<organism evidence="2">
    <name type="scientific">Candidatus Tisiphia endosymbiont of Sergentomyia squamirostris</name>
    <dbReference type="NCBI Taxonomy" id="3113639"/>
    <lineage>
        <taxon>Bacteria</taxon>
        <taxon>Pseudomonadati</taxon>
        <taxon>Pseudomonadota</taxon>
        <taxon>Alphaproteobacteria</taxon>
        <taxon>Rickettsiales</taxon>
        <taxon>Rickettsiaceae</taxon>
        <taxon>Rickettsieae</taxon>
        <taxon>Candidatus Tisiphia</taxon>
    </lineage>
</organism>
<accession>A0AAT9G8K0</accession>
<evidence type="ECO:0000256" key="1">
    <source>
        <dbReference type="SAM" id="Phobius"/>
    </source>
</evidence>
<keyword evidence="1" id="KW-0472">Membrane</keyword>
<proteinExistence type="predicted"/>
<dbReference type="AlphaFoldDB" id="A0AAT9G8K0"/>
<protein>
    <submittedName>
        <fullName evidence="2">Uncharacterized protein</fullName>
    </submittedName>
</protein>